<keyword evidence="3" id="KW-1185">Reference proteome</keyword>
<name>A0A6J5WPD5_PRUAR</name>
<feature type="region of interest" description="Disordered" evidence="1">
    <location>
        <begin position="58"/>
        <end position="108"/>
    </location>
</feature>
<dbReference type="EMBL" id="CAEKKB010000003">
    <property type="protein sequence ID" value="CAB4303586.1"/>
    <property type="molecule type" value="Genomic_DNA"/>
</dbReference>
<protein>
    <submittedName>
        <fullName evidence="2">Uncharacterized protein</fullName>
    </submittedName>
</protein>
<proteinExistence type="predicted"/>
<evidence type="ECO:0000256" key="1">
    <source>
        <dbReference type="SAM" id="MobiDB-lite"/>
    </source>
</evidence>
<feature type="compositionally biased region" description="Basic and acidic residues" evidence="1">
    <location>
        <begin position="62"/>
        <end position="105"/>
    </location>
</feature>
<accession>A0A6J5WPD5</accession>
<dbReference type="Proteomes" id="UP000507245">
    <property type="component" value="Unassembled WGS sequence"/>
</dbReference>
<organism evidence="2 3">
    <name type="scientific">Prunus armeniaca</name>
    <name type="common">Apricot</name>
    <name type="synonym">Armeniaca vulgaris</name>
    <dbReference type="NCBI Taxonomy" id="36596"/>
    <lineage>
        <taxon>Eukaryota</taxon>
        <taxon>Viridiplantae</taxon>
        <taxon>Streptophyta</taxon>
        <taxon>Embryophyta</taxon>
        <taxon>Tracheophyta</taxon>
        <taxon>Spermatophyta</taxon>
        <taxon>Magnoliopsida</taxon>
        <taxon>eudicotyledons</taxon>
        <taxon>Gunneridae</taxon>
        <taxon>Pentapetalae</taxon>
        <taxon>rosids</taxon>
        <taxon>fabids</taxon>
        <taxon>Rosales</taxon>
        <taxon>Rosaceae</taxon>
        <taxon>Amygdaloideae</taxon>
        <taxon>Amygdaleae</taxon>
        <taxon>Prunus</taxon>
    </lineage>
</organism>
<gene>
    <name evidence="2" type="ORF">ORAREDHAP_LOCUS19927</name>
</gene>
<reference evidence="3" key="1">
    <citation type="journal article" date="2020" name="Genome Biol.">
        <title>Gamete binning: chromosome-level and haplotype-resolved genome assembly enabled by high-throughput single-cell sequencing of gamete genomes.</title>
        <authorList>
            <person name="Campoy J.A."/>
            <person name="Sun H."/>
            <person name="Goel M."/>
            <person name="Jiao W.-B."/>
            <person name="Folz-Donahue K."/>
            <person name="Wang N."/>
            <person name="Rubio M."/>
            <person name="Liu C."/>
            <person name="Kukat C."/>
            <person name="Ruiz D."/>
            <person name="Huettel B."/>
            <person name="Schneeberger K."/>
        </authorList>
    </citation>
    <scope>NUCLEOTIDE SEQUENCE [LARGE SCALE GENOMIC DNA]</scope>
    <source>
        <strain evidence="3">cv. Rojo Pasion</strain>
    </source>
</reference>
<sequence length="127" mass="15040">MLARASSWARMHVGTGASGRRWRYRGCAVVAGVGEENTRSAAEEKKRVGITRARIGLVEEASSARERGTERERQTESERLRERERKRERREREWNREGEMEMGRDGEDDDLERWRRLDSVVDRRQFF</sequence>
<evidence type="ECO:0000313" key="2">
    <source>
        <dbReference type="EMBL" id="CAB4303586.1"/>
    </source>
</evidence>
<dbReference type="AlphaFoldDB" id="A0A6J5WPD5"/>
<evidence type="ECO:0000313" key="3">
    <source>
        <dbReference type="Proteomes" id="UP000507245"/>
    </source>
</evidence>